<dbReference type="Proteomes" id="UP000789901">
    <property type="component" value="Unassembled WGS sequence"/>
</dbReference>
<evidence type="ECO:0000256" key="1">
    <source>
        <dbReference type="SAM" id="MobiDB-lite"/>
    </source>
</evidence>
<feature type="region of interest" description="Disordered" evidence="1">
    <location>
        <begin position="1"/>
        <end position="28"/>
    </location>
</feature>
<reference evidence="3 4" key="1">
    <citation type="submission" date="2021-06" db="EMBL/GenBank/DDBJ databases">
        <authorList>
            <person name="Kallberg Y."/>
            <person name="Tangrot J."/>
            <person name="Rosling A."/>
        </authorList>
    </citation>
    <scope>NUCLEOTIDE SEQUENCE [LARGE SCALE GENOMIC DNA]</scope>
    <source>
        <strain evidence="3 4">120-4 pot B 10/14</strain>
    </source>
</reference>
<feature type="transmembrane region" description="Helical" evidence="2">
    <location>
        <begin position="33"/>
        <end position="56"/>
    </location>
</feature>
<protein>
    <submittedName>
        <fullName evidence="3">1256_t:CDS:1</fullName>
    </submittedName>
</protein>
<gene>
    <name evidence="3" type="ORF">GMARGA_LOCUS11301</name>
</gene>
<keyword evidence="2" id="KW-0812">Transmembrane</keyword>
<sequence>MSVSSSTISSPSTTSTISESNSSSSSPTHFGSMIPTTAIVIMVLIVILSFIIICFYKRHQRRCKMSPILQFEVMHSRVVVVDADGKSLARNNSVGSTDSDSSGKDNKSTMVQVLQYNNNTKDGQIESDHSKNLCYEYL</sequence>
<accession>A0ABN7UVV5</accession>
<name>A0ABN7UVV5_GIGMA</name>
<dbReference type="EMBL" id="CAJVQB010006580">
    <property type="protein sequence ID" value="CAG8687659.1"/>
    <property type="molecule type" value="Genomic_DNA"/>
</dbReference>
<evidence type="ECO:0000256" key="2">
    <source>
        <dbReference type="SAM" id="Phobius"/>
    </source>
</evidence>
<comment type="caution">
    <text evidence="3">The sequence shown here is derived from an EMBL/GenBank/DDBJ whole genome shotgun (WGS) entry which is preliminary data.</text>
</comment>
<evidence type="ECO:0000313" key="4">
    <source>
        <dbReference type="Proteomes" id="UP000789901"/>
    </source>
</evidence>
<keyword evidence="4" id="KW-1185">Reference proteome</keyword>
<proteinExistence type="predicted"/>
<evidence type="ECO:0000313" key="3">
    <source>
        <dbReference type="EMBL" id="CAG8687659.1"/>
    </source>
</evidence>
<keyword evidence="2" id="KW-0472">Membrane</keyword>
<keyword evidence="2" id="KW-1133">Transmembrane helix</keyword>
<organism evidence="3 4">
    <name type="scientific">Gigaspora margarita</name>
    <dbReference type="NCBI Taxonomy" id="4874"/>
    <lineage>
        <taxon>Eukaryota</taxon>
        <taxon>Fungi</taxon>
        <taxon>Fungi incertae sedis</taxon>
        <taxon>Mucoromycota</taxon>
        <taxon>Glomeromycotina</taxon>
        <taxon>Glomeromycetes</taxon>
        <taxon>Diversisporales</taxon>
        <taxon>Gigasporaceae</taxon>
        <taxon>Gigaspora</taxon>
    </lineage>
</organism>